<dbReference type="Pfam" id="PF13676">
    <property type="entry name" value="TIR_2"/>
    <property type="match status" value="1"/>
</dbReference>
<dbReference type="Pfam" id="PF00531">
    <property type="entry name" value="Death"/>
    <property type="match status" value="1"/>
</dbReference>
<gene>
    <name evidence="3" type="ORF">XAT740_LOCUS5257</name>
</gene>
<keyword evidence="4" id="KW-1185">Reference proteome</keyword>
<evidence type="ECO:0000259" key="1">
    <source>
        <dbReference type="PROSITE" id="PS50017"/>
    </source>
</evidence>
<dbReference type="SUPFAM" id="SSF47986">
    <property type="entry name" value="DEATH domain"/>
    <property type="match status" value="1"/>
</dbReference>
<dbReference type="Gene3D" id="3.40.50.10140">
    <property type="entry name" value="Toll/interleukin-1 receptor homology (TIR) domain"/>
    <property type="match status" value="2"/>
</dbReference>
<dbReference type="EMBL" id="CAJNOR010000225">
    <property type="protein sequence ID" value="CAF0846606.1"/>
    <property type="molecule type" value="Genomic_DNA"/>
</dbReference>
<dbReference type="GO" id="GO:0007165">
    <property type="term" value="P:signal transduction"/>
    <property type="evidence" value="ECO:0007669"/>
    <property type="project" value="InterPro"/>
</dbReference>
<feature type="domain" description="Death" evidence="1">
    <location>
        <begin position="845"/>
        <end position="924"/>
    </location>
</feature>
<dbReference type="PROSITE" id="PS50104">
    <property type="entry name" value="TIR"/>
    <property type="match status" value="1"/>
</dbReference>
<name>A0A813VXL9_ADIRI</name>
<evidence type="ECO:0008006" key="5">
    <source>
        <dbReference type="Google" id="ProtNLM"/>
    </source>
</evidence>
<comment type="caution">
    <text evidence="3">The sequence shown here is derived from an EMBL/GenBank/DDBJ whole genome shotgun (WGS) entry which is preliminary data.</text>
</comment>
<evidence type="ECO:0000259" key="2">
    <source>
        <dbReference type="PROSITE" id="PS50104"/>
    </source>
</evidence>
<evidence type="ECO:0000313" key="4">
    <source>
        <dbReference type="Proteomes" id="UP000663828"/>
    </source>
</evidence>
<feature type="domain" description="TIR" evidence="2">
    <location>
        <begin position="1114"/>
        <end position="1242"/>
    </location>
</feature>
<dbReference type="InterPro" id="IPR000488">
    <property type="entry name" value="Death_dom"/>
</dbReference>
<dbReference type="Gene3D" id="1.10.533.10">
    <property type="entry name" value="Death Domain, Fas"/>
    <property type="match status" value="1"/>
</dbReference>
<dbReference type="PANTHER" id="PTHR47508">
    <property type="entry name" value="SAM DOMAIN-CONTAINING PROTEIN-RELATED"/>
    <property type="match status" value="1"/>
</dbReference>
<protein>
    <recommendedName>
        <fullName evidence="5">TIR domain-containing protein</fullName>
    </recommendedName>
</protein>
<dbReference type="InterPro" id="IPR011029">
    <property type="entry name" value="DEATH-like_dom_sf"/>
</dbReference>
<dbReference type="PROSITE" id="PS50017">
    <property type="entry name" value="DEATH_DOMAIN"/>
    <property type="match status" value="1"/>
</dbReference>
<dbReference type="InterPro" id="IPR000157">
    <property type="entry name" value="TIR_dom"/>
</dbReference>
<accession>A0A813VXL9</accession>
<dbReference type="InterPro" id="IPR035897">
    <property type="entry name" value="Toll_tir_struct_dom_sf"/>
</dbReference>
<evidence type="ECO:0000313" key="3">
    <source>
        <dbReference type="EMBL" id="CAF0846606.1"/>
    </source>
</evidence>
<proteinExistence type="predicted"/>
<organism evidence="3 4">
    <name type="scientific">Adineta ricciae</name>
    <name type="common">Rotifer</name>
    <dbReference type="NCBI Taxonomy" id="249248"/>
    <lineage>
        <taxon>Eukaryota</taxon>
        <taxon>Metazoa</taxon>
        <taxon>Spiralia</taxon>
        <taxon>Gnathifera</taxon>
        <taxon>Rotifera</taxon>
        <taxon>Eurotatoria</taxon>
        <taxon>Bdelloidea</taxon>
        <taxon>Adinetida</taxon>
        <taxon>Adinetidae</taxon>
        <taxon>Adineta</taxon>
    </lineage>
</organism>
<dbReference type="PANTHER" id="PTHR47508:SF1">
    <property type="entry name" value="NON-SPECIFIC SERINE_THREONINE PROTEIN KINASE"/>
    <property type="match status" value="1"/>
</dbReference>
<dbReference type="Proteomes" id="UP000663828">
    <property type="component" value="Unassembled WGS sequence"/>
</dbReference>
<sequence>MDAIIQKLTHDNDLFHDQWQDTFKLIHGTPMTVNSELILNALADYVLKDSSPSIPKYTLVTMVVRRMIDENVLIEIEDLVKILVNVINRSKTDEWSLHLLQTIYVNFQIGEQLNTDPLRKDLIEQILTSLQEKTFVFTSDDDKQRWENFLSHILFSQSIDDHNILNKQQILTNMKTTFQQFYQRAVQQSGQCSIWMNIVRIFATCLPEIFPPEVNLPIENISPDYLNHLIRTYKENTDLIKTNFSQLLNIIEQLVLSDQYDYAHSFTMKLITPNLSVIDLESFLRKMIALCAIVTDRDSLCTKVLDELVSELVILNTVNTFAGLYFDLALAILKLHTIKAPRLSRDLLRLNDFYSWGEMADSLAELLKRCISYDALNSKEHFNNLDCLEDIVEIIIDKRQVYSSIGKVLHPIAMETILRWSNPDLRFDTHVYRLGKRILHLIDIEQINEEICIKLITALQNRVNHPINVDSTRDNICFFTEISSHLAIFFQKHQRLSTCVHSVLSALFTSLLDYPLYDEDRNPSLGYILMAIMTLRVAMTICNENDARLYEPYLDRVYQIVKNDEQTSLCQWWIQFWLIIGIKIPSVAVNHIEQFLEHTFNTKDVSFCGLLTTLYQLHSEMFHQHIDKLVDFLLSDYGQYLMPLSSLFQLMMRDQPERIMSKHIEQIFTLIETVPLNSELCAFIQSLSSIVNHYPHLFHSHRDKLFQFITRTSNLRIYQYFQKYLVICILTSDESKANEQIDHLIEILTSEKCSQQVQKEIVYTCLLIALKDKRLLIDRHDDFMIPEGALLLNYLDDTIVHEAEQAGIQRAQVDLKQIELIVHQTRVKMQENQLEISYNNIPAWASKVAEVLNRRSNKDWRSLTKQLGYSLTEIKHWMMKKDPCMALFHEWFTTHEPDEAVFSLIKALADIDRHDAEQIIRQAVLEAGQVIPDDLSIDTKRRPPIYLSFHSSDIHFATTLKENLASAGYLCQLYDEHTELKSIRGAKVIICCIDRFYTQSEHCSKVFQMLLNMKKPFIILHIDEQASWLPHEGIFQSVLRNYTYIKFCNSKNNKDWPENSFPELLAHVRYYVAPDCHMITDKYHHWFVPRLNDLIFLKYLSDDISFDNLPLVVLHPQIVLSYQWDSRRDVLLLYKHLTQLGYRVWLDLFQMAGGDTLVEKFDETIQQASCLLACITPAYMKAIHCQHQLSQANVLQKSVLPILLEETSAWSVSSIDWRQLNEHDRWKGKQFESLLTHLRKIVPTIQVDKPRHLLEMQRPVSASRECVDHIHQRSKRISSASLVPESQACSVM</sequence>
<dbReference type="SUPFAM" id="SSF52200">
    <property type="entry name" value="Toll/Interleukin receptor TIR domain"/>
    <property type="match status" value="2"/>
</dbReference>
<reference evidence="3" key="1">
    <citation type="submission" date="2021-02" db="EMBL/GenBank/DDBJ databases">
        <authorList>
            <person name="Nowell W R."/>
        </authorList>
    </citation>
    <scope>NUCLEOTIDE SEQUENCE</scope>
</reference>